<keyword evidence="4" id="KW-1185">Reference proteome</keyword>
<evidence type="ECO:0000256" key="2">
    <source>
        <dbReference type="SAM" id="SignalP"/>
    </source>
</evidence>
<dbReference type="PROSITE" id="PS51257">
    <property type="entry name" value="PROKAR_LIPOPROTEIN"/>
    <property type="match status" value="1"/>
</dbReference>
<organism evidence="3 4">
    <name type="scientific">Streptomyces coelicoflavus</name>
    <dbReference type="NCBI Taxonomy" id="285562"/>
    <lineage>
        <taxon>Bacteria</taxon>
        <taxon>Bacillati</taxon>
        <taxon>Actinomycetota</taxon>
        <taxon>Actinomycetes</taxon>
        <taxon>Kitasatosporales</taxon>
        <taxon>Streptomycetaceae</taxon>
        <taxon>Streptomyces</taxon>
    </lineage>
</organism>
<accession>A0A6N9UN12</accession>
<feature type="compositionally biased region" description="Low complexity" evidence="1">
    <location>
        <begin position="52"/>
        <end position="71"/>
    </location>
</feature>
<dbReference type="RefSeq" id="WP_087790496.1">
    <property type="nucleotide sequence ID" value="NZ_JAAGMB010000174.1"/>
</dbReference>
<evidence type="ECO:0000313" key="3">
    <source>
        <dbReference type="EMBL" id="NEB16472.1"/>
    </source>
</evidence>
<feature type="compositionally biased region" description="Pro residues" evidence="1">
    <location>
        <begin position="159"/>
        <end position="171"/>
    </location>
</feature>
<name>A0A6N9UN12_9ACTN</name>
<feature type="region of interest" description="Disordered" evidence="1">
    <location>
        <begin position="52"/>
        <end position="74"/>
    </location>
</feature>
<sequence length="251" mass="24737">MPIRIHTRHRRGSGLVAPAALIAACALALAGCGDGGGASTKAAGTATAATATATATPSSSPTPEASPTPSAVTMSDQTGAVLGSAIAVADGKGLDYAVYLQGTGLSLAGGGKQASSYGPSEEVCEQVDDSADTNPSFDVAFTIPRDGRDCAGRLLHTPKPTPKPTTKPTPEPSKTRADGTGGTSGGGGTGGGTGGGSGVCELMSPAGNCYADGQFCAKKHRGLSTHGRGGEYLTCERDSGGRWRWSDGVPG</sequence>
<feature type="signal peptide" evidence="2">
    <location>
        <begin position="1"/>
        <end position="30"/>
    </location>
</feature>
<dbReference type="EMBL" id="JAAGMB010000174">
    <property type="protein sequence ID" value="NEB16472.1"/>
    <property type="molecule type" value="Genomic_DNA"/>
</dbReference>
<evidence type="ECO:0008006" key="5">
    <source>
        <dbReference type="Google" id="ProtNLM"/>
    </source>
</evidence>
<gene>
    <name evidence="3" type="ORF">G3I46_08050</name>
</gene>
<protein>
    <recommendedName>
        <fullName evidence="5">Secreted protein</fullName>
    </recommendedName>
</protein>
<feature type="region of interest" description="Disordered" evidence="1">
    <location>
        <begin position="110"/>
        <end position="136"/>
    </location>
</feature>
<dbReference type="Proteomes" id="UP000469545">
    <property type="component" value="Unassembled WGS sequence"/>
</dbReference>
<evidence type="ECO:0000256" key="1">
    <source>
        <dbReference type="SAM" id="MobiDB-lite"/>
    </source>
</evidence>
<reference evidence="3 4" key="1">
    <citation type="submission" date="2020-01" db="EMBL/GenBank/DDBJ databases">
        <title>Insect and environment-associated Actinomycetes.</title>
        <authorList>
            <person name="Currrie C."/>
            <person name="Chevrette M."/>
            <person name="Carlson C."/>
            <person name="Stubbendieck R."/>
            <person name="Wendt-Pienkowski E."/>
        </authorList>
    </citation>
    <scope>NUCLEOTIDE SEQUENCE [LARGE SCALE GENOMIC DNA]</scope>
    <source>
        <strain evidence="3 4">SID14172</strain>
    </source>
</reference>
<feature type="chain" id="PRO_5039589765" description="Secreted protein" evidence="2">
    <location>
        <begin position="31"/>
        <end position="251"/>
    </location>
</feature>
<keyword evidence="2" id="KW-0732">Signal</keyword>
<feature type="region of interest" description="Disordered" evidence="1">
    <location>
        <begin position="148"/>
        <end position="191"/>
    </location>
</feature>
<comment type="caution">
    <text evidence="3">The sequence shown here is derived from an EMBL/GenBank/DDBJ whole genome shotgun (WGS) entry which is preliminary data.</text>
</comment>
<dbReference type="AlphaFoldDB" id="A0A6N9UN12"/>
<evidence type="ECO:0000313" key="4">
    <source>
        <dbReference type="Proteomes" id="UP000469545"/>
    </source>
</evidence>
<feature type="compositionally biased region" description="Acidic residues" evidence="1">
    <location>
        <begin position="122"/>
        <end position="131"/>
    </location>
</feature>
<proteinExistence type="predicted"/>
<feature type="compositionally biased region" description="Gly residues" evidence="1">
    <location>
        <begin position="179"/>
        <end position="191"/>
    </location>
</feature>